<sequence>MQDLHETQVYQKSEYGGEECLMIRPAYPPLYLESELKIKNEQEPLVVTHRSLKVGDLVDWWKDDCFWSGTITKKKGNNAVQVDLTPPPHGEGASYKALRNDLRPSLEWSLEDGWKLPSMDGQKRQCAKLVKREKEDQVMADVCDIEKEQTNSVKKQKTESVKKQKTESVKKQKTESSTEGQLIGHEELPLNINESDSLEAAVFDLEELIVRIEWLKRMLKPDVGEASKAYWKYEDYLPRMSTWKEDGYEF</sequence>
<dbReference type="AlphaFoldDB" id="A0AAU9SSP4"/>
<evidence type="ECO:0000313" key="3">
    <source>
        <dbReference type="Proteomes" id="UP000836841"/>
    </source>
</evidence>
<name>A0AAU9SSP4_THLAR</name>
<feature type="domain" description="Agenet" evidence="1">
    <location>
        <begin position="50"/>
        <end position="110"/>
    </location>
</feature>
<keyword evidence="3" id="KW-1185">Reference proteome</keyword>
<proteinExistence type="predicted"/>
<dbReference type="PANTHER" id="PTHR36805:SF6">
    <property type="entry name" value="GENOME ASSEMBLY, CHROMOSOME: A03"/>
    <property type="match status" value="1"/>
</dbReference>
<protein>
    <recommendedName>
        <fullName evidence="1">Agenet domain-containing protein</fullName>
    </recommendedName>
</protein>
<dbReference type="EMBL" id="OU466862">
    <property type="protein sequence ID" value="CAH2070278.1"/>
    <property type="molecule type" value="Genomic_DNA"/>
</dbReference>
<dbReference type="InterPro" id="IPR014002">
    <property type="entry name" value="Agenet_dom_plant"/>
</dbReference>
<evidence type="ECO:0000259" key="1">
    <source>
        <dbReference type="SMART" id="SM00743"/>
    </source>
</evidence>
<dbReference type="PANTHER" id="PTHR36805">
    <property type="entry name" value="AGENET DOMAIN-CONTAINING PROTEIN"/>
    <property type="match status" value="1"/>
</dbReference>
<accession>A0AAU9SSP4</accession>
<organism evidence="2 3">
    <name type="scientific">Thlaspi arvense</name>
    <name type="common">Field penny-cress</name>
    <dbReference type="NCBI Taxonomy" id="13288"/>
    <lineage>
        <taxon>Eukaryota</taxon>
        <taxon>Viridiplantae</taxon>
        <taxon>Streptophyta</taxon>
        <taxon>Embryophyta</taxon>
        <taxon>Tracheophyta</taxon>
        <taxon>Spermatophyta</taxon>
        <taxon>Magnoliopsida</taxon>
        <taxon>eudicotyledons</taxon>
        <taxon>Gunneridae</taxon>
        <taxon>Pentapetalae</taxon>
        <taxon>rosids</taxon>
        <taxon>malvids</taxon>
        <taxon>Brassicales</taxon>
        <taxon>Brassicaceae</taxon>
        <taxon>Thlaspideae</taxon>
        <taxon>Thlaspi</taxon>
    </lineage>
</organism>
<dbReference type="Proteomes" id="UP000836841">
    <property type="component" value="Chromosome 6"/>
</dbReference>
<dbReference type="SMART" id="SM00743">
    <property type="entry name" value="Agenet"/>
    <property type="match status" value="1"/>
</dbReference>
<reference evidence="2 3" key="1">
    <citation type="submission" date="2022-03" db="EMBL/GenBank/DDBJ databases">
        <authorList>
            <person name="Nunn A."/>
            <person name="Chopra R."/>
            <person name="Nunn A."/>
            <person name="Contreras Garrido A."/>
        </authorList>
    </citation>
    <scope>NUCLEOTIDE SEQUENCE [LARGE SCALE GENOMIC DNA]</scope>
</reference>
<evidence type="ECO:0000313" key="2">
    <source>
        <dbReference type="EMBL" id="CAH2070278.1"/>
    </source>
</evidence>
<gene>
    <name evidence="2" type="ORF">TAV2_LOCUS21491</name>
</gene>